<keyword evidence="3" id="KW-1185">Reference proteome</keyword>
<dbReference type="EMBL" id="JARAWJ010000032">
    <property type="protein sequence ID" value="MDX3041977.1"/>
    <property type="molecule type" value="Genomic_DNA"/>
</dbReference>
<feature type="region of interest" description="Disordered" evidence="1">
    <location>
        <begin position="61"/>
        <end position="81"/>
    </location>
</feature>
<dbReference type="Proteomes" id="UP001282474">
    <property type="component" value="Unassembled WGS sequence"/>
</dbReference>
<protein>
    <recommendedName>
        <fullName evidence="4">Transposase</fullName>
    </recommendedName>
</protein>
<evidence type="ECO:0000256" key="1">
    <source>
        <dbReference type="SAM" id="MobiDB-lite"/>
    </source>
</evidence>
<sequence>MCGLPRLADAGAKATSWITADRLPAYLAEVQPCRLAELVKTRELVTKRLTSESERQLLDAAVASKKERRGEKPKASSASFHRKAAELDVRLRKRLAPLDQQQLMSTKPPQILTAAFVLSLETSGYAAGCLCGGWWTPTSPMSTVRFV</sequence>
<evidence type="ECO:0000313" key="3">
    <source>
        <dbReference type="Proteomes" id="UP001282474"/>
    </source>
</evidence>
<evidence type="ECO:0008006" key="4">
    <source>
        <dbReference type="Google" id="ProtNLM"/>
    </source>
</evidence>
<accession>A0ABU4MXZ5</accession>
<proteinExistence type="predicted"/>
<reference evidence="2 3" key="1">
    <citation type="journal article" date="2023" name="Microb. Genom.">
        <title>Mesoterricola silvestris gen. nov., sp. nov., Mesoterricola sediminis sp. nov., Geothrix oryzae sp. nov., Geothrix edaphica sp. nov., Geothrix rubra sp. nov., and Geothrix limicola sp. nov., six novel members of Acidobacteriota isolated from soils.</title>
        <authorList>
            <person name="Weisberg A.J."/>
            <person name="Pearce E."/>
            <person name="Kramer C.G."/>
            <person name="Chang J.H."/>
            <person name="Clarke C.R."/>
        </authorList>
    </citation>
    <scope>NUCLEOTIDE SEQUENCE [LARGE SCALE GENOMIC DNA]</scope>
    <source>
        <strain evidence="2 3">NE20-4-1</strain>
    </source>
</reference>
<gene>
    <name evidence="2" type="ORF">PV383_33045</name>
</gene>
<name>A0ABU4MXZ5_9ACTN</name>
<evidence type="ECO:0000313" key="2">
    <source>
        <dbReference type="EMBL" id="MDX3041977.1"/>
    </source>
</evidence>
<organism evidence="2 3">
    <name type="scientific">Streptomyces caniscabiei</name>
    <dbReference type="NCBI Taxonomy" id="2746961"/>
    <lineage>
        <taxon>Bacteria</taxon>
        <taxon>Bacillati</taxon>
        <taxon>Actinomycetota</taxon>
        <taxon>Actinomycetes</taxon>
        <taxon>Kitasatosporales</taxon>
        <taxon>Streptomycetaceae</taxon>
        <taxon>Streptomyces</taxon>
    </lineage>
</organism>
<comment type="caution">
    <text evidence="2">The sequence shown here is derived from an EMBL/GenBank/DDBJ whole genome shotgun (WGS) entry which is preliminary data.</text>
</comment>
<feature type="compositionally biased region" description="Basic and acidic residues" evidence="1">
    <location>
        <begin position="64"/>
        <end position="74"/>
    </location>
</feature>
<dbReference type="RefSeq" id="WP_193381824.1">
    <property type="nucleotide sequence ID" value="NZ_JABXWF010000028.1"/>
</dbReference>